<gene>
    <name evidence="1" type="ORF">J2Z18_004157</name>
</gene>
<evidence type="ECO:0000313" key="1">
    <source>
        <dbReference type="EMBL" id="MBP1895048.1"/>
    </source>
</evidence>
<organism evidence="1 2">
    <name type="scientific">Paenibacillus lactis</name>
    <dbReference type="NCBI Taxonomy" id="228574"/>
    <lineage>
        <taxon>Bacteria</taxon>
        <taxon>Bacillati</taxon>
        <taxon>Bacillota</taxon>
        <taxon>Bacilli</taxon>
        <taxon>Bacillales</taxon>
        <taxon>Paenibacillaceae</taxon>
        <taxon>Paenibacillus</taxon>
    </lineage>
</organism>
<accession>A0ABS4FFL2</accession>
<dbReference type="EMBL" id="JAGGKI010000011">
    <property type="protein sequence ID" value="MBP1895048.1"/>
    <property type="molecule type" value="Genomic_DNA"/>
</dbReference>
<keyword evidence="2" id="KW-1185">Reference proteome</keyword>
<name>A0ABS4FFL2_9BACL</name>
<proteinExistence type="predicted"/>
<comment type="caution">
    <text evidence="1">The sequence shown here is derived from an EMBL/GenBank/DDBJ whole genome shotgun (WGS) entry which is preliminary data.</text>
</comment>
<dbReference type="Proteomes" id="UP000706926">
    <property type="component" value="Unassembled WGS sequence"/>
</dbReference>
<feature type="non-terminal residue" evidence="1">
    <location>
        <position position="1"/>
    </location>
</feature>
<reference evidence="1 2" key="1">
    <citation type="submission" date="2021-03" db="EMBL/GenBank/DDBJ databases">
        <title>Genomic Encyclopedia of Type Strains, Phase IV (KMG-IV): sequencing the most valuable type-strain genomes for metagenomic binning, comparative biology and taxonomic classification.</title>
        <authorList>
            <person name="Goeker M."/>
        </authorList>
    </citation>
    <scope>NUCLEOTIDE SEQUENCE [LARGE SCALE GENOMIC DNA]</scope>
    <source>
        <strain evidence="1 2">DSM 15596</strain>
    </source>
</reference>
<protein>
    <submittedName>
        <fullName evidence="1">Uncharacterized protein</fullName>
    </submittedName>
</protein>
<sequence length="45" mass="5047">YVFLISPMEKIPSKVDFNALFTHCLLKGDNINPGGLFLDSISDYL</sequence>
<evidence type="ECO:0000313" key="2">
    <source>
        <dbReference type="Proteomes" id="UP000706926"/>
    </source>
</evidence>